<feature type="region of interest" description="Disordered" evidence="2">
    <location>
        <begin position="442"/>
        <end position="466"/>
    </location>
</feature>
<dbReference type="InterPro" id="IPR011010">
    <property type="entry name" value="DNA_brk_join_enz"/>
</dbReference>
<keyword evidence="1" id="KW-0233">DNA recombination</keyword>
<name>A0A812YC33_SYMPI</name>
<evidence type="ECO:0000256" key="2">
    <source>
        <dbReference type="SAM" id="MobiDB-lite"/>
    </source>
</evidence>
<dbReference type="GO" id="GO:0015074">
    <property type="term" value="P:DNA integration"/>
    <property type="evidence" value="ECO:0007669"/>
    <property type="project" value="InterPro"/>
</dbReference>
<evidence type="ECO:0000256" key="1">
    <source>
        <dbReference type="ARBA" id="ARBA00023172"/>
    </source>
</evidence>
<dbReference type="CDD" id="cd00397">
    <property type="entry name" value="DNA_BRE_C"/>
    <property type="match status" value="1"/>
</dbReference>
<comment type="caution">
    <text evidence="4">The sequence shown here is derived from an EMBL/GenBank/DDBJ whole genome shotgun (WGS) entry which is preliminary data.</text>
</comment>
<reference evidence="4" key="1">
    <citation type="submission" date="2021-02" db="EMBL/GenBank/DDBJ databases">
        <authorList>
            <person name="Dougan E. K."/>
            <person name="Rhodes N."/>
            <person name="Thang M."/>
            <person name="Chan C."/>
        </authorList>
    </citation>
    <scope>NUCLEOTIDE SEQUENCE</scope>
</reference>
<proteinExistence type="predicted"/>
<dbReference type="SUPFAM" id="SSF56349">
    <property type="entry name" value="DNA breaking-rejoining enzymes"/>
    <property type="match status" value="1"/>
</dbReference>
<dbReference type="AlphaFoldDB" id="A0A812YC33"/>
<organism evidence="4 5">
    <name type="scientific">Symbiodinium pilosum</name>
    <name type="common">Dinoflagellate</name>
    <dbReference type="NCBI Taxonomy" id="2952"/>
    <lineage>
        <taxon>Eukaryota</taxon>
        <taxon>Sar</taxon>
        <taxon>Alveolata</taxon>
        <taxon>Dinophyceae</taxon>
        <taxon>Suessiales</taxon>
        <taxon>Symbiodiniaceae</taxon>
        <taxon>Symbiodinium</taxon>
    </lineage>
</organism>
<dbReference type="Gene3D" id="1.10.443.10">
    <property type="entry name" value="Intergrase catalytic core"/>
    <property type="match status" value="1"/>
</dbReference>
<dbReference type="Proteomes" id="UP000649617">
    <property type="component" value="Unassembled WGS sequence"/>
</dbReference>
<feature type="non-terminal residue" evidence="4">
    <location>
        <position position="1"/>
    </location>
</feature>
<dbReference type="PROSITE" id="PS51898">
    <property type="entry name" value="TYR_RECOMBINASE"/>
    <property type="match status" value="1"/>
</dbReference>
<evidence type="ECO:0000259" key="3">
    <source>
        <dbReference type="PROSITE" id="PS51898"/>
    </source>
</evidence>
<sequence length="1084" mass="122222">CSIKNVGNFEGEAIAEMERRQGQVSFSSSRPRTVVGTYVDNIHAFGGYQGEAGDRMKAIADRFALLGIPFEVDNVEGQGWMHGLGLHFEFGDRCTARSKTSRAWTLWMATRGLLRRRRVCGRLLRVWLGLANFHFQLARPGLSTLSVTYKFAAENLDRRAPMWASVRSELRDVLGLIFLVELDMSASHAEVREALRRRERWRFRHSAEPPPLPVHDDIEAEQLGYVGQTPLAGLGTQTQFGKELTRALDVALQDPLFKQRRARLLGAPKEVEKTVIAGPGIPPLAGSWDDPLRWTLVTAKAWDNVKEHINFKEARVCLMGLRRLCRTVRNLGTTALTITDNLVSALAFEKGRSGSRTSRASATWRTSLPGALVLTCLDHINSGGYTMTTAPELNYRDHLKLPFYLILGYPEGMAPRAFTARPSPLSWAILLTYDENDGTLTRRLTPQASRLRTRRGRTPSSSSSSASPRYFLELFSGTGRLTEAVQANGLFVLPDFEIGKSKCFDLTCPDTQELLFNYIRRREVWFVHLGTPCTVWSRARHNLKDFKKARRKEAVGVALALFSACVIRECLAAGIHFSLENPQTSRLWDFGPIRDLFLDKRICFFTFHMCAWGAPYKKPTSILTDLHSLLSLACRCPGGHVHEQLRGTMVTFVNGKRSTCNRTSAAGAYPVTLCNAWAQLLREAAPQGGFGTTSSSETLRFLHGVEAAARRAQRALDATSGGRLRQGDGSEDGDEFLVDAKRYIRTHPVIFGHFTAKDIARLAGYKRIDDYPKKVTQKTLDSYHRHVRDFEAWAKTRGHRITKQGLDRLVTLYLNFLAEDDENEEIRPSTGAYVIYGLQLLRNDGPKRDFLPNAKEALSGWKKLQPGGMRLPVPEEFVFDLGLLALQQHRGDLAFAIALQYDTYMRPSELLGLTLAHLGFPAEGRYNKWSIVIAPSELGETTKQGTSDDSVLVADRPDRQWLAQAMTLYVKQCSNNLFPNITLNFFERWCEKSCKQLSYKSTCIMPHIFRHSGASNDMFHKRRSLEEIQKRGRWAARKSVTRYEKHALLLKRWEQAAPKRLASIRQQSQSFGPALVNFLKAPQR</sequence>
<accession>A0A812YC33</accession>
<dbReference type="GO" id="GO:0003677">
    <property type="term" value="F:DNA binding"/>
    <property type="evidence" value="ECO:0007669"/>
    <property type="project" value="InterPro"/>
</dbReference>
<dbReference type="InterPro" id="IPR002104">
    <property type="entry name" value="Integrase_catalytic"/>
</dbReference>
<feature type="domain" description="Tyr recombinase" evidence="3">
    <location>
        <begin position="872"/>
        <end position="1058"/>
    </location>
</feature>
<dbReference type="EMBL" id="CAJNIZ010047759">
    <property type="protein sequence ID" value="CAE7775352.1"/>
    <property type="molecule type" value="Genomic_DNA"/>
</dbReference>
<dbReference type="InterPro" id="IPR013762">
    <property type="entry name" value="Integrase-like_cat_sf"/>
</dbReference>
<dbReference type="GO" id="GO:0006310">
    <property type="term" value="P:DNA recombination"/>
    <property type="evidence" value="ECO:0007669"/>
    <property type="project" value="UniProtKB-KW"/>
</dbReference>
<keyword evidence="5" id="KW-1185">Reference proteome</keyword>
<evidence type="ECO:0000313" key="4">
    <source>
        <dbReference type="EMBL" id="CAE7775352.1"/>
    </source>
</evidence>
<dbReference type="OrthoDB" id="438530at2759"/>
<protein>
    <recommendedName>
        <fullName evidence="3">Tyr recombinase domain-containing protein</fullName>
    </recommendedName>
</protein>
<gene>
    <name evidence="4" type="ORF">SPIL2461_LOCUS22939</name>
</gene>
<evidence type="ECO:0000313" key="5">
    <source>
        <dbReference type="Proteomes" id="UP000649617"/>
    </source>
</evidence>